<dbReference type="AlphaFoldDB" id="A0A1G9UHW4"/>
<keyword evidence="1" id="KW-0732">Signal</keyword>
<dbReference type="Proteomes" id="UP000183200">
    <property type="component" value="Unassembled WGS sequence"/>
</dbReference>
<evidence type="ECO:0000256" key="1">
    <source>
        <dbReference type="SAM" id="SignalP"/>
    </source>
</evidence>
<sequence>MKQLPIIFCLLIISIEASAQIDPRVATPIGKRPLPSALITLPTTTHIDRVEIYEQPNFGGRVAKYANVVNSFTYPFTNKRDISLKVAPGHIAYIVFDDEFKSTLICTGDYPTFGRVFQNNILSITIKSANAQNVSFSGFSLQIHNNDCKKMAGTVKIRLLEKLPDGTYAACPIISENGTTVSSFKNQATIFSKPMLEGPEVNCMRDFIFNSGRAVPVISSTVASNRSAIKDVFMVSDYALQNGNIFVEVVPNLTVAHKSGDLADDYASNVKIQTSDHDLINYKNAGMYFSSKPFTAKGNPNDNHGRASGVEYSIIKDIRIHFSK</sequence>
<protein>
    <submittedName>
        <fullName evidence="2">Uncharacterized protein</fullName>
    </submittedName>
</protein>
<dbReference type="RefSeq" id="WP_074607349.1">
    <property type="nucleotide sequence ID" value="NZ_FNGY01000004.1"/>
</dbReference>
<feature type="chain" id="PRO_5010201525" evidence="1">
    <location>
        <begin position="20"/>
        <end position="324"/>
    </location>
</feature>
<evidence type="ECO:0000313" key="3">
    <source>
        <dbReference type="Proteomes" id="UP000183200"/>
    </source>
</evidence>
<dbReference type="EMBL" id="FNGY01000004">
    <property type="protein sequence ID" value="SDM59135.1"/>
    <property type="molecule type" value="Genomic_DNA"/>
</dbReference>
<accession>A0A1G9UHW4</accession>
<keyword evidence="3" id="KW-1185">Reference proteome</keyword>
<dbReference type="OrthoDB" id="1490183at2"/>
<gene>
    <name evidence="2" type="ORF">SAMN05421820_104169</name>
</gene>
<feature type="signal peptide" evidence="1">
    <location>
        <begin position="1"/>
        <end position="19"/>
    </location>
</feature>
<name>A0A1G9UHW4_9SPHI</name>
<organism evidence="2 3">
    <name type="scientific">Pedobacter steynii</name>
    <dbReference type="NCBI Taxonomy" id="430522"/>
    <lineage>
        <taxon>Bacteria</taxon>
        <taxon>Pseudomonadati</taxon>
        <taxon>Bacteroidota</taxon>
        <taxon>Sphingobacteriia</taxon>
        <taxon>Sphingobacteriales</taxon>
        <taxon>Sphingobacteriaceae</taxon>
        <taxon>Pedobacter</taxon>
    </lineage>
</organism>
<proteinExistence type="predicted"/>
<evidence type="ECO:0000313" key="2">
    <source>
        <dbReference type="EMBL" id="SDM59135.1"/>
    </source>
</evidence>
<reference evidence="3" key="1">
    <citation type="submission" date="2016-10" db="EMBL/GenBank/DDBJ databases">
        <authorList>
            <person name="Varghese N."/>
            <person name="Submissions S."/>
        </authorList>
    </citation>
    <scope>NUCLEOTIDE SEQUENCE [LARGE SCALE GENOMIC DNA]</scope>
    <source>
        <strain evidence="3">DSM 19110</strain>
    </source>
</reference>